<accession>A0A5N6VTA8</accession>
<feature type="transmembrane region" description="Helical" evidence="1">
    <location>
        <begin position="58"/>
        <end position="78"/>
    </location>
</feature>
<dbReference type="Proteomes" id="UP000325433">
    <property type="component" value="Unassembled WGS sequence"/>
</dbReference>
<reference evidence="3" key="1">
    <citation type="submission" date="2019-04" db="EMBL/GenBank/DDBJ databases">
        <title>Friends and foes A comparative genomics studyof 23 Aspergillus species from section Flavi.</title>
        <authorList>
            <consortium name="DOE Joint Genome Institute"/>
            <person name="Kjaerbolling I."/>
            <person name="Vesth T."/>
            <person name="Frisvad J.C."/>
            <person name="Nybo J.L."/>
            <person name="Theobald S."/>
            <person name="Kildgaard S."/>
            <person name="Isbrandt T."/>
            <person name="Kuo A."/>
            <person name="Sato A."/>
            <person name="Lyhne E.K."/>
            <person name="Kogle M.E."/>
            <person name="Wiebenga A."/>
            <person name="Kun R.S."/>
            <person name="Lubbers R.J."/>
            <person name="Makela M.R."/>
            <person name="Barry K."/>
            <person name="Chovatia M."/>
            <person name="Clum A."/>
            <person name="Daum C."/>
            <person name="Haridas S."/>
            <person name="He G."/>
            <person name="LaButti K."/>
            <person name="Lipzen A."/>
            <person name="Mondo S."/>
            <person name="Riley R."/>
            <person name="Salamov A."/>
            <person name="Simmons B.A."/>
            <person name="Magnuson J.K."/>
            <person name="Henrissat B."/>
            <person name="Mortensen U.H."/>
            <person name="Larsen T.O."/>
            <person name="Devries R.P."/>
            <person name="Grigoriev I.V."/>
            <person name="Machida M."/>
            <person name="Baker S.E."/>
            <person name="Andersen M.R."/>
        </authorList>
    </citation>
    <scope>NUCLEOTIDE SEQUENCE [LARGE SCALE GENOMIC DNA]</scope>
    <source>
        <strain evidence="3">CBS 130015</strain>
    </source>
</reference>
<evidence type="ECO:0000313" key="2">
    <source>
        <dbReference type="EMBL" id="KAE8311857.1"/>
    </source>
</evidence>
<gene>
    <name evidence="2" type="ORF">BDV41DRAFT_578125</name>
</gene>
<dbReference type="EMBL" id="ML738338">
    <property type="protein sequence ID" value="KAE8311857.1"/>
    <property type="molecule type" value="Genomic_DNA"/>
</dbReference>
<keyword evidence="1" id="KW-1133">Transmembrane helix</keyword>
<dbReference type="AlphaFoldDB" id="A0A5N6VTA8"/>
<sequence>MALLKAERILPTVDLNISNSDDSFGSILQGIVYLMCNTFFDRGELACQANYVPEAGGVIVVAINVNIVLTLIGSMAYLPLTSAFPISWYEGIAIAQRSMGTGTFLASITPIHIVAFFSWA</sequence>
<name>A0A5N6VTA8_9EURO</name>
<evidence type="ECO:0000256" key="1">
    <source>
        <dbReference type="SAM" id="Phobius"/>
    </source>
</evidence>
<organism evidence="2 3">
    <name type="scientific">Aspergillus transmontanensis</name>
    <dbReference type="NCBI Taxonomy" id="1034304"/>
    <lineage>
        <taxon>Eukaryota</taxon>
        <taxon>Fungi</taxon>
        <taxon>Dikarya</taxon>
        <taxon>Ascomycota</taxon>
        <taxon>Pezizomycotina</taxon>
        <taxon>Eurotiomycetes</taxon>
        <taxon>Eurotiomycetidae</taxon>
        <taxon>Eurotiales</taxon>
        <taxon>Aspergillaceae</taxon>
        <taxon>Aspergillus</taxon>
        <taxon>Aspergillus subgen. Circumdati</taxon>
    </lineage>
</organism>
<feature type="transmembrane region" description="Helical" evidence="1">
    <location>
        <begin position="99"/>
        <end position="119"/>
    </location>
</feature>
<proteinExistence type="predicted"/>
<protein>
    <submittedName>
        <fullName evidence="2">Uncharacterized protein</fullName>
    </submittedName>
</protein>
<keyword evidence="1" id="KW-0472">Membrane</keyword>
<evidence type="ECO:0000313" key="3">
    <source>
        <dbReference type="Proteomes" id="UP000325433"/>
    </source>
</evidence>
<keyword evidence="3" id="KW-1185">Reference proteome</keyword>
<keyword evidence="1" id="KW-0812">Transmembrane</keyword>